<evidence type="ECO:0000256" key="2">
    <source>
        <dbReference type="SAM" id="Phobius"/>
    </source>
</evidence>
<feature type="region of interest" description="Disordered" evidence="1">
    <location>
        <begin position="151"/>
        <end position="250"/>
    </location>
</feature>
<keyword evidence="3" id="KW-0732">Signal</keyword>
<dbReference type="EMBL" id="JAPXFL010000006">
    <property type="protein sequence ID" value="KAK9504791.1"/>
    <property type="molecule type" value="Genomic_DNA"/>
</dbReference>
<organism evidence="4 5">
    <name type="scientific">Rhynocoris fuscipes</name>
    <dbReference type="NCBI Taxonomy" id="488301"/>
    <lineage>
        <taxon>Eukaryota</taxon>
        <taxon>Metazoa</taxon>
        <taxon>Ecdysozoa</taxon>
        <taxon>Arthropoda</taxon>
        <taxon>Hexapoda</taxon>
        <taxon>Insecta</taxon>
        <taxon>Pterygota</taxon>
        <taxon>Neoptera</taxon>
        <taxon>Paraneoptera</taxon>
        <taxon>Hemiptera</taxon>
        <taxon>Heteroptera</taxon>
        <taxon>Panheteroptera</taxon>
        <taxon>Cimicomorpha</taxon>
        <taxon>Reduviidae</taxon>
        <taxon>Harpactorinae</taxon>
        <taxon>Harpactorini</taxon>
        <taxon>Rhynocoris</taxon>
    </lineage>
</organism>
<feature type="compositionally biased region" description="Polar residues" evidence="1">
    <location>
        <begin position="166"/>
        <end position="182"/>
    </location>
</feature>
<evidence type="ECO:0000256" key="1">
    <source>
        <dbReference type="SAM" id="MobiDB-lite"/>
    </source>
</evidence>
<keyword evidence="2" id="KW-0472">Membrane</keyword>
<feature type="chain" id="PRO_5043788560" description="Vesicular, overexpressed in cancer, prosurvival protein 1" evidence="3">
    <location>
        <begin position="24"/>
        <end position="250"/>
    </location>
</feature>
<keyword evidence="5" id="KW-1185">Reference proteome</keyword>
<feature type="signal peptide" evidence="3">
    <location>
        <begin position="1"/>
        <end position="23"/>
    </location>
</feature>
<name>A0AAW1D269_9HEMI</name>
<dbReference type="Proteomes" id="UP001461498">
    <property type="component" value="Unassembled WGS sequence"/>
</dbReference>
<evidence type="ECO:0000313" key="4">
    <source>
        <dbReference type="EMBL" id="KAK9504791.1"/>
    </source>
</evidence>
<keyword evidence="2" id="KW-1133">Transmembrane helix</keyword>
<proteinExistence type="predicted"/>
<protein>
    <recommendedName>
        <fullName evidence="6">Vesicular, overexpressed in cancer, prosurvival protein 1</fullName>
    </recommendedName>
</protein>
<feature type="transmembrane region" description="Helical" evidence="2">
    <location>
        <begin position="62"/>
        <end position="82"/>
    </location>
</feature>
<evidence type="ECO:0000313" key="5">
    <source>
        <dbReference type="Proteomes" id="UP001461498"/>
    </source>
</evidence>
<accession>A0AAW1D269</accession>
<evidence type="ECO:0000256" key="3">
    <source>
        <dbReference type="SAM" id="SignalP"/>
    </source>
</evidence>
<evidence type="ECO:0008006" key="6">
    <source>
        <dbReference type="Google" id="ProtNLM"/>
    </source>
</evidence>
<feature type="compositionally biased region" description="Pro residues" evidence="1">
    <location>
        <begin position="191"/>
        <end position="207"/>
    </location>
</feature>
<keyword evidence="2" id="KW-0812">Transmembrane</keyword>
<gene>
    <name evidence="4" type="ORF">O3M35_008976</name>
</gene>
<reference evidence="4 5" key="1">
    <citation type="submission" date="2022-12" db="EMBL/GenBank/DDBJ databases">
        <title>Chromosome-level genome assembly of true bugs.</title>
        <authorList>
            <person name="Ma L."/>
            <person name="Li H."/>
        </authorList>
    </citation>
    <scope>NUCLEOTIDE SEQUENCE [LARGE SCALE GENOMIC DNA]</scope>
    <source>
        <strain evidence="4">Lab_2022b</strain>
    </source>
</reference>
<sequence>MELYIIALICIFTILNNSLCVDARYCKYEFAGQIKYYACPRNEYCCNLGCCISPTFPFYQLWYYWLMVIFMFVVCSGGQWWYRYWVNNNGYLTDLGSAMPGRSTTLSAMARDNAANRNRGNTPLRSTRVAYHPATDAVVLHNIWKPPYSDRSNSSNINMPTRAPPSYSQATQQQQVGSSSGLTRDALIAPVAPPPPPPPPTASPKPSTPYMQLYGPPPSYESVVGLSNLADQQPQVSQPTQQIPGTHQHR</sequence>
<feature type="compositionally biased region" description="Low complexity" evidence="1">
    <location>
        <begin position="232"/>
        <end position="244"/>
    </location>
</feature>
<dbReference type="AlphaFoldDB" id="A0AAW1D269"/>
<comment type="caution">
    <text evidence="4">The sequence shown here is derived from an EMBL/GenBank/DDBJ whole genome shotgun (WGS) entry which is preliminary data.</text>
</comment>